<feature type="non-terminal residue" evidence="2">
    <location>
        <position position="110"/>
    </location>
</feature>
<dbReference type="Proteomes" id="UP001529510">
    <property type="component" value="Unassembled WGS sequence"/>
</dbReference>
<proteinExistence type="predicted"/>
<accession>A0ABD0PT17</accession>
<name>A0ABD0PT17_CIRMR</name>
<feature type="region of interest" description="Disordered" evidence="1">
    <location>
        <begin position="37"/>
        <end position="58"/>
    </location>
</feature>
<evidence type="ECO:0000313" key="2">
    <source>
        <dbReference type="EMBL" id="KAL0176860.1"/>
    </source>
</evidence>
<sequence>EDGEEDDDDAILLVSSEGSPTPAQVELNLLEMCKRAAAKPSIDSQSQQAGQGTERNLYDGKRLQPQLFIPEMKHFWDKPFSHRVPVKGFSRLDVHNTEELGMLNTPHVEL</sequence>
<evidence type="ECO:0000256" key="1">
    <source>
        <dbReference type="SAM" id="MobiDB-lite"/>
    </source>
</evidence>
<feature type="compositionally biased region" description="Polar residues" evidence="1">
    <location>
        <begin position="42"/>
        <end position="54"/>
    </location>
</feature>
<evidence type="ECO:0000313" key="3">
    <source>
        <dbReference type="Proteomes" id="UP001529510"/>
    </source>
</evidence>
<feature type="non-terminal residue" evidence="2">
    <location>
        <position position="1"/>
    </location>
</feature>
<comment type="caution">
    <text evidence="2">The sequence shown here is derived from an EMBL/GenBank/DDBJ whole genome shotgun (WGS) entry which is preliminary data.</text>
</comment>
<gene>
    <name evidence="2" type="ORF">M9458_029190</name>
</gene>
<keyword evidence="3" id="KW-1185">Reference proteome</keyword>
<dbReference type="EMBL" id="JAMKFB020000014">
    <property type="protein sequence ID" value="KAL0176860.1"/>
    <property type="molecule type" value="Genomic_DNA"/>
</dbReference>
<dbReference type="AlphaFoldDB" id="A0ABD0PT17"/>
<organism evidence="2 3">
    <name type="scientific">Cirrhinus mrigala</name>
    <name type="common">Mrigala</name>
    <dbReference type="NCBI Taxonomy" id="683832"/>
    <lineage>
        <taxon>Eukaryota</taxon>
        <taxon>Metazoa</taxon>
        <taxon>Chordata</taxon>
        <taxon>Craniata</taxon>
        <taxon>Vertebrata</taxon>
        <taxon>Euteleostomi</taxon>
        <taxon>Actinopterygii</taxon>
        <taxon>Neopterygii</taxon>
        <taxon>Teleostei</taxon>
        <taxon>Ostariophysi</taxon>
        <taxon>Cypriniformes</taxon>
        <taxon>Cyprinidae</taxon>
        <taxon>Labeoninae</taxon>
        <taxon>Labeonini</taxon>
        <taxon>Cirrhinus</taxon>
    </lineage>
</organism>
<protein>
    <submittedName>
        <fullName evidence="2">Uncharacterized protein</fullName>
    </submittedName>
</protein>
<reference evidence="2 3" key="1">
    <citation type="submission" date="2024-05" db="EMBL/GenBank/DDBJ databases">
        <title>Genome sequencing and assembly of Indian major carp, Cirrhinus mrigala (Hamilton, 1822).</title>
        <authorList>
            <person name="Mohindra V."/>
            <person name="Chowdhury L.M."/>
            <person name="Lal K."/>
            <person name="Jena J.K."/>
        </authorList>
    </citation>
    <scope>NUCLEOTIDE SEQUENCE [LARGE SCALE GENOMIC DNA]</scope>
    <source>
        <strain evidence="2">CM1030</strain>
        <tissue evidence="2">Blood</tissue>
    </source>
</reference>